<accession>A0ABU2ZKU2</accession>
<proteinExistence type="predicted"/>
<sequence>MMDLGFPNLTEMATRFFRLASDAAEGKTPTPENAEEYDRIRRYMFADLELSNAMPPMLDSCPRLVTLVYDSPFGKDRDHQRHQLRQQFGSLFELASKQSAPITIRNEGETAADPVRRFSPADWTGIMSPQDRAYAAASLLPAAQRAIEDLMASLEQGGHNGAQFR</sequence>
<organism evidence="1 2">
    <name type="scientific">Croceicoccus esteveae</name>
    <dbReference type="NCBI Taxonomy" id="3075597"/>
    <lineage>
        <taxon>Bacteria</taxon>
        <taxon>Pseudomonadati</taxon>
        <taxon>Pseudomonadota</taxon>
        <taxon>Alphaproteobacteria</taxon>
        <taxon>Sphingomonadales</taxon>
        <taxon>Erythrobacteraceae</taxon>
        <taxon>Croceicoccus</taxon>
    </lineage>
</organism>
<name>A0ABU2ZKU2_9SPHN</name>
<dbReference type="RefSeq" id="WP_311341522.1">
    <property type="nucleotide sequence ID" value="NZ_JAVRHS010000013.1"/>
</dbReference>
<dbReference type="Proteomes" id="UP001259803">
    <property type="component" value="Unassembled WGS sequence"/>
</dbReference>
<keyword evidence="2" id="KW-1185">Reference proteome</keyword>
<evidence type="ECO:0000313" key="2">
    <source>
        <dbReference type="Proteomes" id="UP001259803"/>
    </source>
</evidence>
<protein>
    <submittedName>
        <fullName evidence="1">Uncharacterized protein</fullName>
    </submittedName>
</protein>
<evidence type="ECO:0000313" key="1">
    <source>
        <dbReference type="EMBL" id="MDT0576949.1"/>
    </source>
</evidence>
<comment type="caution">
    <text evidence="1">The sequence shown here is derived from an EMBL/GenBank/DDBJ whole genome shotgun (WGS) entry which is preliminary data.</text>
</comment>
<dbReference type="EMBL" id="JAVRHS010000013">
    <property type="protein sequence ID" value="MDT0576949.1"/>
    <property type="molecule type" value="Genomic_DNA"/>
</dbReference>
<reference evidence="1 2" key="1">
    <citation type="submission" date="2023-09" db="EMBL/GenBank/DDBJ databases">
        <authorList>
            <person name="Rey-Velasco X."/>
        </authorList>
    </citation>
    <scope>NUCLEOTIDE SEQUENCE [LARGE SCALE GENOMIC DNA]</scope>
    <source>
        <strain evidence="1 2">F390</strain>
    </source>
</reference>
<gene>
    <name evidence="1" type="ORF">RM533_12295</name>
</gene>